<organism evidence="3 4">
    <name type="scientific">Desulfosudis oleivorans (strain DSM 6200 / JCM 39069 / Hxd3)</name>
    <name type="common">Desulfococcus oleovorans</name>
    <dbReference type="NCBI Taxonomy" id="96561"/>
    <lineage>
        <taxon>Bacteria</taxon>
        <taxon>Pseudomonadati</taxon>
        <taxon>Thermodesulfobacteriota</taxon>
        <taxon>Desulfobacteria</taxon>
        <taxon>Desulfobacterales</taxon>
        <taxon>Desulfosudaceae</taxon>
        <taxon>Desulfosudis</taxon>
    </lineage>
</organism>
<dbReference type="SUPFAM" id="SSF52540">
    <property type="entry name" value="P-loop containing nucleoside triphosphate hydrolases"/>
    <property type="match status" value="1"/>
</dbReference>
<dbReference type="Pfam" id="PF13173">
    <property type="entry name" value="AAA_14"/>
    <property type="match status" value="1"/>
</dbReference>
<dbReference type="OrthoDB" id="9801684at2"/>
<name>A8ZZ07_DESOH</name>
<keyword evidence="4" id="KW-1185">Reference proteome</keyword>
<dbReference type="Pfam" id="PF13635">
    <property type="entry name" value="DUF4143"/>
    <property type="match status" value="1"/>
</dbReference>
<dbReference type="EMBL" id="CP000859">
    <property type="protein sequence ID" value="ABW68780.1"/>
    <property type="molecule type" value="Genomic_DNA"/>
</dbReference>
<dbReference type="InterPro" id="IPR027417">
    <property type="entry name" value="P-loop_NTPase"/>
</dbReference>
<dbReference type="RefSeq" id="WP_012176391.1">
    <property type="nucleotide sequence ID" value="NC_009943.1"/>
</dbReference>
<proteinExistence type="predicted"/>
<evidence type="ECO:0000313" key="4">
    <source>
        <dbReference type="Proteomes" id="UP000008561"/>
    </source>
</evidence>
<feature type="domain" description="DUF4143" evidence="2">
    <location>
        <begin position="222"/>
        <end position="386"/>
    </location>
</feature>
<sequence length="464" mass="52411">MIYRNAEKDLYVWHQKKRRKPLVIRGARQVGKSTLVRRFAEKNKLVLNEINLEQHLYLDNIFKSLDMDVILRELDALAGRRIHSPNAVLFLDEIQATPHAIAALRYFYETLPDLPVIAAGSLLEFALSNHHFSMPVGRIEYYHLGPLTFGEFLNATEPALAPYLSEFHPGTSIPLAAHEKLIKRQREHLFVGGMPEAVYAFVSENALPEVTDVHRSIAETYQDDFSKYARQKDLALMQKVFRQIPRMIGQKVKYSNISREDKSREVRAVIDLLVKARVCHQVFHGNCSGVPLLADIHENVYKLVFMDVGMAAWLTGLDWTTLQRLDGHALVNEGKLAEQFVAQHLMNPQEPPRLVYWLREAKSANAEVDFVTASGSQVIPVEVKAGKSGALKSLQQFVLHKNASLCVRFDLNLPGIQDITHTARTEGGTTPVSYRLLSLPLYLAGELPRILDELRLGKIASLAQ</sequence>
<evidence type="ECO:0000259" key="2">
    <source>
        <dbReference type="Pfam" id="PF13635"/>
    </source>
</evidence>
<protein>
    <recommendedName>
        <fullName evidence="5">ATP-binding protein</fullName>
    </recommendedName>
</protein>
<dbReference type="Proteomes" id="UP000008561">
    <property type="component" value="Chromosome"/>
</dbReference>
<accession>A8ZZ07</accession>
<dbReference type="PANTHER" id="PTHR33295">
    <property type="entry name" value="ATPASE"/>
    <property type="match status" value="1"/>
</dbReference>
<dbReference type="HOGENOM" id="CLU_047370_0_0_7"/>
<dbReference type="AlphaFoldDB" id="A8ZZ07"/>
<evidence type="ECO:0008006" key="5">
    <source>
        <dbReference type="Google" id="ProtNLM"/>
    </source>
</evidence>
<evidence type="ECO:0000313" key="3">
    <source>
        <dbReference type="EMBL" id="ABW68780.1"/>
    </source>
</evidence>
<dbReference type="KEGG" id="dol:Dole_2977"/>
<evidence type="ECO:0000259" key="1">
    <source>
        <dbReference type="Pfam" id="PF13173"/>
    </source>
</evidence>
<feature type="domain" description="AAA" evidence="1">
    <location>
        <begin position="19"/>
        <end position="153"/>
    </location>
</feature>
<gene>
    <name evidence="3" type="ordered locus">Dole_2977</name>
</gene>
<reference evidence="3 4" key="1">
    <citation type="submission" date="2007-10" db="EMBL/GenBank/DDBJ databases">
        <title>Complete sequence of Desulfococcus oleovorans Hxd3.</title>
        <authorList>
            <consortium name="US DOE Joint Genome Institute"/>
            <person name="Copeland A."/>
            <person name="Lucas S."/>
            <person name="Lapidus A."/>
            <person name="Barry K."/>
            <person name="Glavina del Rio T."/>
            <person name="Dalin E."/>
            <person name="Tice H."/>
            <person name="Pitluck S."/>
            <person name="Kiss H."/>
            <person name="Brettin T."/>
            <person name="Bruce D."/>
            <person name="Detter J.C."/>
            <person name="Han C."/>
            <person name="Schmutz J."/>
            <person name="Larimer F."/>
            <person name="Land M."/>
            <person name="Hauser L."/>
            <person name="Kyrpides N."/>
            <person name="Kim E."/>
            <person name="Wawrik B."/>
            <person name="Richardson P."/>
        </authorList>
    </citation>
    <scope>NUCLEOTIDE SEQUENCE [LARGE SCALE GENOMIC DNA]</scope>
    <source>
        <strain evidence="4">DSM 6200 / JCM 39069 / Hxd3</strain>
    </source>
</reference>
<dbReference type="InterPro" id="IPR025420">
    <property type="entry name" value="DUF4143"/>
</dbReference>
<dbReference type="InterPro" id="IPR041682">
    <property type="entry name" value="AAA_14"/>
</dbReference>
<dbReference type="Gene3D" id="3.40.50.300">
    <property type="entry name" value="P-loop containing nucleotide triphosphate hydrolases"/>
    <property type="match status" value="1"/>
</dbReference>
<dbReference type="STRING" id="96561.Dole_2977"/>
<dbReference type="PANTHER" id="PTHR33295:SF7">
    <property type="entry name" value="ATPASE"/>
    <property type="match status" value="1"/>
</dbReference>
<dbReference type="eggNOG" id="COG1373">
    <property type="taxonomic scope" value="Bacteria"/>
</dbReference>